<proteinExistence type="predicted"/>
<dbReference type="InterPro" id="IPR016024">
    <property type="entry name" value="ARM-type_fold"/>
</dbReference>
<keyword evidence="11" id="KW-1185">Reference proteome</keyword>
<dbReference type="GO" id="GO:0008616">
    <property type="term" value="P:tRNA queuosine(34) biosynthetic process"/>
    <property type="evidence" value="ECO:0007669"/>
    <property type="project" value="UniProtKB-KW"/>
</dbReference>
<dbReference type="PANTHER" id="PTHR30002:SF4">
    <property type="entry name" value="EPOXYQUEUOSINE REDUCTASE"/>
    <property type="match status" value="1"/>
</dbReference>
<evidence type="ECO:0000256" key="6">
    <source>
        <dbReference type="ARBA" id="ARBA00023002"/>
    </source>
</evidence>
<dbReference type="AlphaFoldDB" id="A0A1H9E1K5"/>
<evidence type="ECO:0000256" key="1">
    <source>
        <dbReference type="ARBA" id="ARBA00022485"/>
    </source>
</evidence>
<keyword evidence="5" id="KW-0671">Queuosine biosynthesis</keyword>
<dbReference type="InterPro" id="IPR004453">
    <property type="entry name" value="QueG"/>
</dbReference>
<evidence type="ECO:0000256" key="7">
    <source>
        <dbReference type="ARBA" id="ARBA00023004"/>
    </source>
</evidence>
<dbReference type="GO" id="GO:0052693">
    <property type="term" value="F:epoxyqueuosine reductase activity"/>
    <property type="evidence" value="ECO:0007669"/>
    <property type="project" value="TreeGrafter"/>
</dbReference>
<feature type="domain" description="4Fe-4S ferredoxin-type" evidence="9">
    <location>
        <begin position="180"/>
        <end position="208"/>
    </location>
</feature>
<dbReference type="GO" id="GO:0046872">
    <property type="term" value="F:metal ion binding"/>
    <property type="evidence" value="ECO:0007669"/>
    <property type="project" value="UniProtKB-KW"/>
</dbReference>
<dbReference type="InterPro" id="IPR017896">
    <property type="entry name" value="4Fe4S_Fe-S-bd"/>
</dbReference>
<keyword evidence="4" id="KW-0479">Metal-binding</keyword>
<accession>A0A1H9E1K5</accession>
<dbReference type="STRING" id="89093.SAMN04488558_10657"/>
<evidence type="ECO:0000256" key="3">
    <source>
        <dbReference type="ARBA" id="ARBA00022694"/>
    </source>
</evidence>
<gene>
    <name evidence="10" type="ORF">SAMN04488558_10657</name>
</gene>
<keyword evidence="3" id="KW-0819">tRNA processing</keyword>
<dbReference type="OrthoDB" id="9784571at2"/>
<reference evidence="10 11" key="1">
    <citation type="submission" date="2016-10" db="EMBL/GenBank/DDBJ databases">
        <authorList>
            <person name="de Groot N.N."/>
        </authorList>
    </citation>
    <scope>NUCLEOTIDE SEQUENCE [LARGE SCALE GENOMIC DNA]</scope>
    <source>
        <strain evidence="10 11">DSM 15695</strain>
    </source>
</reference>
<dbReference type="Gene3D" id="1.25.10.10">
    <property type="entry name" value="Leucine-rich Repeat Variant"/>
    <property type="match status" value="1"/>
</dbReference>
<dbReference type="EMBL" id="FOEN01000006">
    <property type="protein sequence ID" value="SEQ19053.1"/>
    <property type="molecule type" value="Genomic_DNA"/>
</dbReference>
<evidence type="ECO:0000256" key="4">
    <source>
        <dbReference type="ARBA" id="ARBA00022723"/>
    </source>
</evidence>
<dbReference type="RefSeq" id="WP_092571866.1">
    <property type="nucleotide sequence ID" value="NZ_CP096206.2"/>
</dbReference>
<evidence type="ECO:0000259" key="9">
    <source>
        <dbReference type="PROSITE" id="PS51379"/>
    </source>
</evidence>
<dbReference type="PANTHER" id="PTHR30002">
    <property type="entry name" value="EPOXYQUEUOSINE REDUCTASE"/>
    <property type="match status" value="1"/>
</dbReference>
<dbReference type="Pfam" id="PF08331">
    <property type="entry name" value="QueG_DUF1730"/>
    <property type="match status" value="1"/>
</dbReference>
<dbReference type="NCBIfam" id="TIGR00276">
    <property type="entry name" value="tRNA epoxyqueuosine(34) reductase QueG"/>
    <property type="match status" value="1"/>
</dbReference>
<protein>
    <submittedName>
        <fullName evidence="10">Epoxyqueuosine reductase</fullName>
    </submittedName>
</protein>
<evidence type="ECO:0000256" key="5">
    <source>
        <dbReference type="ARBA" id="ARBA00022785"/>
    </source>
</evidence>
<evidence type="ECO:0000256" key="8">
    <source>
        <dbReference type="ARBA" id="ARBA00023014"/>
    </source>
</evidence>
<sequence>MDRQSIKDKVIAYAKSIGIDKIGFASSQPFDDLRESLIEQKAKGHTTGFEHPIIEERLYPDRILPGAQSIISIGLAYPSRIRQEVPKDKLNKRGQFARASWGLDYHHVLRNKLQQLDQFLKELCPQAQTEMMVDTGALIDVAVAARAGLGFIGRNGLLISKEFGSWLYLGEMITNINFEPDTEVAYDCGQCFRCIRACPTQALLGDGRMNAQKCLSYQTQTKSIMPEDYRRKISSVIYGCDICQLVCPYNQGIDYHLHEEMEPIVDQVQPQLKPLLTLSNREFKAQFGHLAGSWRGKKPIQRNAIIALANMGDKSAMPELIRVMEDDPRPDIRAIAAWALSQIEKFYNPVLLEAVIAQADSETDSAALTEFDQAIQHLKQKRPARTTHRKRDDLS</sequence>
<keyword evidence="1" id="KW-0004">4Fe-4S</keyword>
<dbReference type="GO" id="GO:0051539">
    <property type="term" value="F:4 iron, 4 sulfur cluster binding"/>
    <property type="evidence" value="ECO:0007669"/>
    <property type="project" value="UniProtKB-KW"/>
</dbReference>
<dbReference type="Pfam" id="PF13646">
    <property type="entry name" value="HEAT_2"/>
    <property type="match status" value="1"/>
</dbReference>
<dbReference type="Pfam" id="PF13484">
    <property type="entry name" value="Fer4_16"/>
    <property type="match status" value="1"/>
</dbReference>
<dbReference type="Proteomes" id="UP000198833">
    <property type="component" value="Unassembled WGS sequence"/>
</dbReference>
<evidence type="ECO:0000313" key="10">
    <source>
        <dbReference type="EMBL" id="SEQ19053.1"/>
    </source>
</evidence>
<dbReference type="SUPFAM" id="SSF48371">
    <property type="entry name" value="ARM repeat"/>
    <property type="match status" value="1"/>
</dbReference>
<name>A0A1H9E1K5_9LACT</name>
<keyword evidence="6" id="KW-0560">Oxidoreductase</keyword>
<evidence type="ECO:0000256" key="2">
    <source>
        <dbReference type="ARBA" id="ARBA00022490"/>
    </source>
</evidence>
<keyword evidence="7" id="KW-0408">Iron</keyword>
<organism evidence="10 11">
    <name type="scientific">Ignavigranum ruoffiae</name>
    <dbReference type="NCBI Taxonomy" id="89093"/>
    <lineage>
        <taxon>Bacteria</taxon>
        <taxon>Bacillati</taxon>
        <taxon>Bacillota</taxon>
        <taxon>Bacilli</taxon>
        <taxon>Lactobacillales</taxon>
        <taxon>Aerococcaceae</taxon>
        <taxon>Ignavigranum</taxon>
    </lineage>
</organism>
<dbReference type="PROSITE" id="PS51379">
    <property type="entry name" value="4FE4S_FER_2"/>
    <property type="match status" value="1"/>
</dbReference>
<dbReference type="InterPro" id="IPR017900">
    <property type="entry name" value="4Fe4S_Fe_S_CS"/>
</dbReference>
<dbReference type="PROSITE" id="PS00198">
    <property type="entry name" value="4FE4S_FER_1"/>
    <property type="match status" value="1"/>
</dbReference>
<dbReference type="SUPFAM" id="SSF54862">
    <property type="entry name" value="4Fe-4S ferredoxins"/>
    <property type="match status" value="1"/>
</dbReference>
<keyword evidence="8" id="KW-0411">Iron-sulfur</keyword>
<evidence type="ECO:0000313" key="11">
    <source>
        <dbReference type="Proteomes" id="UP000198833"/>
    </source>
</evidence>
<keyword evidence="2" id="KW-0963">Cytoplasm</keyword>
<dbReference type="InterPro" id="IPR013542">
    <property type="entry name" value="QueG_DUF1730"/>
</dbReference>
<dbReference type="InterPro" id="IPR011989">
    <property type="entry name" value="ARM-like"/>
</dbReference>